<dbReference type="InterPro" id="IPR027417">
    <property type="entry name" value="P-loop_NTPase"/>
</dbReference>
<keyword evidence="11" id="KW-1185">Reference proteome</keyword>
<feature type="transmembrane region" description="Helical" evidence="7">
    <location>
        <begin position="28"/>
        <end position="50"/>
    </location>
</feature>
<evidence type="ECO:0000313" key="11">
    <source>
        <dbReference type="Proteomes" id="UP000464468"/>
    </source>
</evidence>
<keyword evidence="5 7" id="KW-1133">Transmembrane helix</keyword>
<dbReference type="GO" id="GO:0016887">
    <property type="term" value="F:ATP hydrolysis activity"/>
    <property type="evidence" value="ECO:0007669"/>
    <property type="project" value="InterPro"/>
</dbReference>
<dbReference type="PANTHER" id="PTHR24221:SF248">
    <property type="entry name" value="ABC TRANSPORTER TRANSMEMBRANE REGION"/>
    <property type="match status" value="1"/>
</dbReference>
<dbReference type="Pfam" id="PF00005">
    <property type="entry name" value="ABC_tran"/>
    <property type="match status" value="1"/>
</dbReference>
<dbReference type="InterPro" id="IPR011527">
    <property type="entry name" value="ABC1_TM_dom"/>
</dbReference>
<keyword evidence="6 7" id="KW-0472">Membrane</keyword>
<feature type="transmembrane region" description="Helical" evidence="7">
    <location>
        <begin position="147"/>
        <end position="176"/>
    </location>
</feature>
<dbReference type="RefSeq" id="WP_160592413.1">
    <property type="nucleotide sequence ID" value="NZ_CP047895.1"/>
</dbReference>
<sequence>MIHPRPRPSPERPLAPLLRPCRAALRRVIVFSGIINLLTLSTSLYMMQVYDRVLTSQSRDTLIFLTLAVSLAILLSAVLEGVRQAVANSTAGWFADHLGSRLLARALEQRLVIAGRQLDVLRELNTVKGFAATPTVFHLIDMLWVPLYLAAIFLLHVWFGVIATIGAVALFALALYNERATRNRVRENAALANANMQFAESLMRNSEVIDAMGMADRTVTHWATGYTAEIEAAERTNRLSIRAVAAAKLVRQMIQILLLGAGALLVIDLQITGGAMIAGTIIVARLLAPIDASMSYWKQFVLARQAFQRLERFCALPAIRRSDMVLPKPQGDLVVDRVTFMAPGVGTPILKGVDFRLSAGEMLAIIGPSASGKTTLSRLLVGVLKPVQGHVRLDGADTFDWSRGDFGPRVGYLPQDVELLPGSVRLNIARFDQQALPEEVIKAAIAADCHRMILEFDDGYDMVLGEGGGQLSGGQRQRVGLARALFRDPRLVVLDEPNASLDTQGDAALARALTDLKRRRVTTVVVSHRPNLLQLADKILVLQDGRVTKFGPAAQILHELGGPRAPVRAPASTPAIVPAAAVHGPGEPVVTS</sequence>
<evidence type="ECO:0000259" key="9">
    <source>
        <dbReference type="PROSITE" id="PS50929"/>
    </source>
</evidence>
<comment type="subcellular location">
    <subcellularLocation>
        <location evidence="1">Cell membrane</location>
        <topology evidence="1">Multi-pass membrane protein</topology>
    </subcellularLocation>
</comment>
<feature type="transmembrane region" description="Helical" evidence="7">
    <location>
        <begin position="256"/>
        <end position="284"/>
    </location>
</feature>
<gene>
    <name evidence="10" type="ORF">GVO57_06090</name>
</gene>
<protein>
    <submittedName>
        <fullName evidence="10">Type I secretion system permease/ATPase</fullName>
    </submittedName>
</protein>
<dbReference type="PROSITE" id="PS50893">
    <property type="entry name" value="ABC_TRANSPORTER_2"/>
    <property type="match status" value="1"/>
</dbReference>
<feature type="transmembrane region" description="Helical" evidence="7">
    <location>
        <begin position="62"/>
        <end position="79"/>
    </location>
</feature>
<accession>A0A7Z2NVF0</accession>
<evidence type="ECO:0000256" key="2">
    <source>
        <dbReference type="ARBA" id="ARBA00022692"/>
    </source>
</evidence>
<dbReference type="AlphaFoldDB" id="A0A7Z2NVF0"/>
<evidence type="ECO:0000256" key="6">
    <source>
        <dbReference type="ARBA" id="ARBA00023136"/>
    </source>
</evidence>
<dbReference type="GO" id="GO:0030256">
    <property type="term" value="C:type I protein secretion system complex"/>
    <property type="evidence" value="ECO:0007669"/>
    <property type="project" value="InterPro"/>
</dbReference>
<keyword evidence="4" id="KW-0067">ATP-binding</keyword>
<dbReference type="Proteomes" id="UP000464468">
    <property type="component" value="Chromosome"/>
</dbReference>
<feature type="domain" description="ABC transporter" evidence="8">
    <location>
        <begin position="333"/>
        <end position="569"/>
    </location>
</feature>
<dbReference type="InterPro" id="IPR010128">
    <property type="entry name" value="ATPase_T1SS_PrtD-like"/>
</dbReference>
<dbReference type="SMART" id="SM00382">
    <property type="entry name" value="AAA"/>
    <property type="match status" value="1"/>
</dbReference>
<name>A0A7Z2NVF0_9SPHN</name>
<dbReference type="GO" id="GO:0005524">
    <property type="term" value="F:ATP binding"/>
    <property type="evidence" value="ECO:0007669"/>
    <property type="project" value="UniProtKB-KW"/>
</dbReference>
<dbReference type="SUPFAM" id="SSF90123">
    <property type="entry name" value="ABC transporter transmembrane region"/>
    <property type="match status" value="1"/>
</dbReference>
<dbReference type="PANTHER" id="PTHR24221">
    <property type="entry name" value="ATP-BINDING CASSETTE SUB-FAMILY B"/>
    <property type="match status" value="1"/>
</dbReference>
<dbReference type="GO" id="GO:0140359">
    <property type="term" value="F:ABC-type transporter activity"/>
    <property type="evidence" value="ECO:0007669"/>
    <property type="project" value="InterPro"/>
</dbReference>
<evidence type="ECO:0000313" key="10">
    <source>
        <dbReference type="EMBL" id="QHL90485.1"/>
    </source>
</evidence>
<dbReference type="InterPro" id="IPR003593">
    <property type="entry name" value="AAA+_ATPase"/>
</dbReference>
<evidence type="ECO:0000256" key="5">
    <source>
        <dbReference type="ARBA" id="ARBA00022989"/>
    </source>
</evidence>
<dbReference type="PROSITE" id="PS00211">
    <property type="entry name" value="ABC_TRANSPORTER_1"/>
    <property type="match status" value="1"/>
</dbReference>
<dbReference type="EMBL" id="CP047895">
    <property type="protein sequence ID" value="QHL90485.1"/>
    <property type="molecule type" value="Genomic_DNA"/>
</dbReference>
<dbReference type="InterPro" id="IPR036640">
    <property type="entry name" value="ABC1_TM_sf"/>
</dbReference>
<proteinExistence type="predicted"/>
<evidence type="ECO:0000256" key="3">
    <source>
        <dbReference type="ARBA" id="ARBA00022741"/>
    </source>
</evidence>
<evidence type="ECO:0000259" key="8">
    <source>
        <dbReference type="PROSITE" id="PS50893"/>
    </source>
</evidence>
<dbReference type="Gene3D" id="3.40.50.300">
    <property type="entry name" value="P-loop containing nucleotide triphosphate hydrolases"/>
    <property type="match status" value="1"/>
</dbReference>
<evidence type="ECO:0000256" key="4">
    <source>
        <dbReference type="ARBA" id="ARBA00022840"/>
    </source>
</evidence>
<dbReference type="GO" id="GO:0034040">
    <property type="term" value="F:ATPase-coupled lipid transmembrane transporter activity"/>
    <property type="evidence" value="ECO:0007669"/>
    <property type="project" value="TreeGrafter"/>
</dbReference>
<dbReference type="InterPro" id="IPR003439">
    <property type="entry name" value="ABC_transporter-like_ATP-bd"/>
</dbReference>
<feature type="domain" description="ABC transmembrane type-1" evidence="9">
    <location>
        <begin position="28"/>
        <end position="302"/>
    </location>
</feature>
<dbReference type="KEGG" id="schy:GVO57_06090"/>
<keyword evidence="2 7" id="KW-0812">Transmembrane</keyword>
<organism evidence="10 11">
    <name type="scientific">Sphingomonas changnyeongensis</name>
    <dbReference type="NCBI Taxonomy" id="2698679"/>
    <lineage>
        <taxon>Bacteria</taxon>
        <taxon>Pseudomonadati</taxon>
        <taxon>Pseudomonadota</taxon>
        <taxon>Alphaproteobacteria</taxon>
        <taxon>Sphingomonadales</taxon>
        <taxon>Sphingomonadaceae</taxon>
        <taxon>Sphingomonas</taxon>
    </lineage>
</organism>
<dbReference type="SUPFAM" id="SSF52540">
    <property type="entry name" value="P-loop containing nucleoside triphosphate hydrolases"/>
    <property type="match status" value="1"/>
</dbReference>
<evidence type="ECO:0000256" key="1">
    <source>
        <dbReference type="ARBA" id="ARBA00004651"/>
    </source>
</evidence>
<dbReference type="PROSITE" id="PS50929">
    <property type="entry name" value="ABC_TM1F"/>
    <property type="match status" value="1"/>
</dbReference>
<dbReference type="GO" id="GO:0030253">
    <property type="term" value="P:protein secretion by the type I secretion system"/>
    <property type="evidence" value="ECO:0007669"/>
    <property type="project" value="InterPro"/>
</dbReference>
<keyword evidence="3" id="KW-0547">Nucleotide-binding</keyword>
<dbReference type="NCBIfam" id="TIGR01842">
    <property type="entry name" value="type_I_sec_PrtD"/>
    <property type="match status" value="1"/>
</dbReference>
<dbReference type="InterPro" id="IPR017871">
    <property type="entry name" value="ABC_transporter-like_CS"/>
</dbReference>
<dbReference type="InterPro" id="IPR039421">
    <property type="entry name" value="Type_1_exporter"/>
</dbReference>
<dbReference type="Gene3D" id="1.20.1560.10">
    <property type="entry name" value="ABC transporter type 1, transmembrane domain"/>
    <property type="match status" value="1"/>
</dbReference>
<reference evidence="10 11" key="1">
    <citation type="submission" date="2020-01" db="EMBL/GenBank/DDBJ databases">
        <title>Sphingomonas sp. C33 whole genome sequece.</title>
        <authorList>
            <person name="Park C."/>
        </authorList>
    </citation>
    <scope>NUCLEOTIDE SEQUENCE [LARGE SCALE GENOMIC DNA]</scope>
    <source>
        <strain evidence="10 11">C33</strain>
    </source>
</reference>
<dbReference type="GO" id="GO:0005886">
    <property type="term" value="C:plasma membrane"/>
    <property type="evidence" value="ECO:0007669"/>
    <property type="project" value="UniProtKB-SubCell"/>
</dbReference>
<evidence type="ECO:0000256" key="7">
    <source>
        <dbReference type="SAM" id="Phobius"/>
    </source>
</evidence>